<dbReference type="Proteomes" id="UP000647172">
    <property type="component" value="Unassembled WGS sequence"/>
</dbReference>
<protein>
    <submittedName>
        <fullName evidence="1">Uncharacterized protein</fullName>
    </submittedName>
</protein>
<organism evidence="1 2">
    <name type="scientific">Actinoplanes nipponensis</name>
    <dbReference type="NCBI Taxonomy" id="135950"/>
    <lineage>
        <taxon>Bacteria</taxon>
        <taxon>Bacillati</taxon>
        <taxon>Actinomycetota</taxon>
        <taxon>Actinomycetes</taxon>
        <taxon>Micromonosporales</taxon>
        <taxon>Micromonosporaceae</taxon>
        <taxon>Actinoplanes</taxon>
    </lineage>
</organism>
<gene>
    <name evidence="1" type="ORF">Ani05nite_77300</name>
</gene>
<reference evidence="1" key="1">
    <citation type="submission" date="2021-01" db="EMBL/GenBank/DDBJ databases">
        <title>Whole genome shotgun sequence of Actinoplanes nipponensis NBRC 14063.</title>
        <authorList>
            <person name="Komaki H."/>
            <person name="Tamura T."/>
        </authorList>
    </citation>
    <scope>NUCLEOTIDE SEQUENCE</scope>
    <source>
        <strain evidence="1">NBRC 14063</strain>
    </source>
</reference>
<accession>A0A919JS04</accession>
<name>A0A919JS04_9ACTN</name>
<dbReference type="AlphaFoldDB" id="A0A919JS04"/>
<sequence length="105" mass="11427">MIIIWSGGETGCDGPARAVPGRARTASMAVATVLVRSMTTPDETLTEKAEELWYLAFPDVTFHVIARPMNVSTKGCRYPTSAVRPEFRNGRPRPDRVVLGTAVHG</sequence>
<dbReference type="EMBL" id="BOMQ01000097">
    <property type="protein sequence ID" value="GIE54196.1"/>
    <property type="molecule type" value="Genomic_DNA"/>
</dbReference>
<evidence type="ECO:0000313" key="1">
    <source>
        <dbReference type="EMBL" id="GIE54196.1"/>
    </source>
</evidence>
<proteinExistence type="predicted"/>
<evidence type="ECO:0000313" key="2">
    <source>
        <dbReference type="Proteomes" id="UP000647172"/>
    </source>
</evidence>
<keyword evidence="2" id="KW-1185">Reference proteome</keyword>
<comment type="caution">
    <text evidence="1">The sequence shown here is derived from an EMBL/GenBank/DDBJ whole genome shotgun (WGS) entry which is preliminary data.</text>
</comment>